<dbReference type="AlphaFoldDB" id="A0A1L3ZW40"/>
<dbReference type="STRING" id="1921510.BSL82_11420"/>
<keyword evidence="1" id="KW-1133">Transmembrane helix</keyword>
<protein>
    <submittedName>
        <fullName evidence="2">Uncharacterized protein</fullName>
    </submittedName>
</protein>
<dbReference type="Proteomes" id="UP000182063">
    <property type="component" value="Chromosome"/>
</dbReference>
<accession>A0A1L3ZW40</accession>
<name>A0A1L3ZW40_9SPHN</name>
<dbReference type="SUPFAM" id="SSF51735">
    <property type="entry name" value="NAD(P)-binding Rossmann-fold domains"/>
    <property type="match status" value="1"/>
</dbReference>
<keyword evidence="1" id="KW-0472">Membrane</keyword>
<dbReference type="InterPro" id="IPR036291">
    <property type="entry name" value="NAD(P)-bd_dom_sf"/>
</dbReference>
<evidence type="ECO:0000256" key="1">
    <source>
        <dbReference type="SAM" id="Phobius"/>
    </source>
</evidence>
<evidence type="ECO:0000313" key="2">
    <source>
        <dbReference type="EMBL" id="API59851.1"/>
    </source>
</evidence>
<keyword evidence="1" id="KW-0812">Transmembrane</keyword>
<sequence>MQERALASDDKPLVVITGAAGNIGRSLTAALCHRYSIVGIDLKGGGTDFPVIEADFTSDDSMAAAMEKLPRFILLTLLGAGIWTGLLAMAGYWLGAEYRQVARYLGPTSTIILGSAFVYYIYRVVTFRRR</sequence>
<feature type="transmembrane region" description="Helical" evidence="1">
    <location>
        <begin position="101"/>
        <end position="122"/>
    </location>
</feature>
<feature type="transmembrane region" description="Helical" evidence="1">
    <location>
        <begin position="72"/>
        <end position="95"/>
    </location>
</feature>
<organism evidence="2 3">
    <name type="scientific">Tardibacter chloracetimidivorans</name>
    <dbReference type="NCBI Taxonomy" id="1921510"/>
    <lineage>
        <taxon>Bacteria</taxon>
        <taxon>Pseudomonadati</taxon>
        <taxon>Pseudomonadota</taxon>
        <taxon>Alphaproteobacteria</taxon>
        <taxon>Sphingomonadales</taxon>
        <taxon>Sphingomonadaceae</taxon>
        <taxon>Tardibacter</taxon>
    </lineage>
</organism>
<keyword evidence="3" id="KW-1185">Reference proteome</keyword>
<evidence type="ECO:0000313" key="3">
    <source>
        <dbReference type="Proteomes" id="UP000182063"/>
    </source>
</evidence>
<dbReference type="Gene3D" id="3.40.50.720">
    <property type="entry name" value="NAD(P)-binding Rossmann-like Domain"/>
    <property type="match status" value="1"/>
</dbReference>
<dbReference type="KEGG" id="sphj:BSL82_11420"/>
<gene>
    <name evidence="2" type="ORF">BSL82_11420</name>
</gene>
<dbReference type="EMBL" id="CP018221">
    <property type="protein sequence ID" value="API59851.1"/>
    <property type="molecule type" value="Genomic_DNA"/>
</dbReference>
<proteinExistence type="predicted"/>
<reference evidence="3" key="1">
    <citation type="submission" date="2016-11" db="EMBL/GenBank/DDBJ databases">
        <title>Complete Genome Sequence of alachlor-degrading Sphingomonas sp. strain JJ-A5.</title>
        <authorList>
            <person name="Lee H."/>
            <person name="Ka J.-O."/>
        </authorList>
    </citation>
    <scope>NUCLEOTIDE SEQUENCE [LARGE SCALE GENOMIC DNA]</scope>
    <source>
        <strain evidence="3">JJ-A5</strain>
    </source>
</reference>